<accession>A0A418NX80</accession>
<evidence type="ECO:0000313" key="2">
    <source>
        <dbReference type="Proteomes" id="UP000286576"/>
    </source>
</evidence>
<dbReference type="AlphaFoldDB" id="A0A418NX80"/>
<name>A0A418NX80_9SPHN</name>
<keyword evidence="2" id="KW-1185">Reference proteome</keyword>
<dbReference type="RefSeq" id="WP_147366892.1">
    <property type="nucleotide sequence ID" value="NZ_CAWODQ010000001.1"/>
</dbReference>
<organism evidence="1 2">
    <name type="scientific">Aurantiacibacter zhengii</name>
    <dbReference type="NCBI Taxonomy" id="2307003"/>
    <lineage>
        <taxon>Bacteria</taxon>
        <taxon>Pseudomonadati</taxon>
        <taxon>Pseudomonadota</taxon>
        <taxon>Alphaproteobacteria</taxon>
        <taxon>Sphingomonadales</taxon>
        <taxon>Erythrobacteraceae</taxon>
        <taxon>Aurantiacibacter</taxon>
    </lineage>
</organism>
<proteinExistence type="predicted"/>
<gene>
    <name evidence="1" type="ORF">D2V07_03110</name>
</gene>
<protein>
    <submittedName>
        <fullName evidence="1">Uncharacterized protein</fullName>
    </submittedName>
</protein>
<comment type="caution">
    <text evidence="1">The sequence shown here is derived from an EMBL/GenBank/DDBJ whole genome shotgun (WGS) entry which is preliminary data.</text>
</comment>
<dbReference type="Proteomes" id="UP000286576">
    <property type="component" value="Unassembled WGS sequence"/>
</dbReference>
<sequence>MIGDESGLSANDPIADIVDLEIKAHKLIDVTRNKGLRMRIGRGSAAALCISAVFTVSCSEQEVPSLTAGFQQISMRSSLYAEAPKVVASPKPTFPNEHASAVSSEIDVSYDVTFEYFETVSLADKPYEIYEVVGVPDTFVGVPLAGRELILVTL</sequence>
<reference evidence="1 2" key="1">
    <citation type="submission" date="2018-08" db="EMBL/GenBank/DDBJ databases">
        <title>Erythrobacter zhengii sp.nov., a bacterium isolated from deep-sea sediment.</title>
        <authorList>
            <person name="Fang C."/>
            <person name="Wu Y.-H."/>
            <person name="Sun C."/>
            <person name="Wang H."/>
            <person name="Cheng H."/>
            <person name="Meng F.-X."/>
            <person name="Wang C.-S."/>
            <person name="Xu X.-W."/>
        </authorList>
    </citation>
    <scope>NUCLEOTIDE SEQUENCE [LARGE SCALE GENOMIC DNA]</scope>
    <source>
        <strain evidence="1 2">V18</strain>
    </source>
</reference>
<dbReference type="EMBL" id="QXFL01000001">
    <property type="protein sequence ID" value="RIV89241.1"/>
    <property type="molecule type" value="Genomic_DNA"/>
</dbReference>
<evidence type="ECO:0000313" key="1">
    <source>
        <dbReference type="EMBL" id="RIV89241.1"/>
    </source>
</evidence>